<feature type="domain" description="Protein kinase" evidence="2">
    <location>
        <begin position="75"/>
        <end position="384"/>
    </location>
</feature>
<sequence length="386" mass="41924">MSPSQRMGKNLLGLAVQHRKQMPPTPPGRLAKEVMQTLAQNLSNGVSKDLVGMQLSLTNMQALGFPDIDKTSRKFAVTNYLGEGGHFVTVEVVEEGSSKKQAMKLFTLTTGSRVKLGFLGRQLARATGIERILDETTAMLQAAGNTKLSEAMASRGLLLASGVASIQGVPSVMECPSAYLINEVILMDSLSGDLLGLFAARNPLPLEIKEYAAKRVLLIAMHLQRANFSHNNFSLENIFAREDGSFFLGEFGAGTPIGKPLERVRDVTVKYADKDLAAAAMEGRRTAQVVRPIADGKSDMWALGMCLYGIFTGGRRPYGLANSEKAAEELQALAREKVDAKALRKQLSAAKVPLNWQGLIVDLLQVERANRSDVVTLIGKYVDLIY</sequence>
<dbReference type="EMBL" id="HG671283">
    <property type="protein sequence ID" value="CDI80668.1"/>
    <property type="molecule type" value="Genomic_DNA"/>
</dbReference>
<dbReference type="VEuPathDB" id="ToxoDB:EAH_00016570"/>
<dbReference type="PROSITE" id="PS50011">
    <property type="entry name" value="PROTEIN_KINASE_DOM"/>
    <property type="match status" value="1"/>
</dbReference>
<dbReference type="InterPro" id="IPR027916">
    <property type="entry name" value="Kinase-like_dom_ROP"/>
</dbReference>
<dbReference type="RefSeq" id="XP_013249391.1">
    <property type="nucleotide sequence ID" value="XM_013393937.1"/>
</dbReference>
<dbReference type="InterPro" id="IPR011009">
    <property type="entry name" value="Kinase-like_dom_sf"/>
</dbReference>
<keyword evidence="1" id="KW-0175">Coiled coil</keyword>
<reference evidence="3" key="1">
    <citation type="submission" date="2013-10" db="EMBL/GenBank/DDBJ databases">
        <title>Genomic analysis of the causative agents of coccidiosis in chickens.</title>
        <authorList>
            <person name="Reid A.J."/>
            <person name="Blake D."/>
            <person name="Billington K."/>
            <person name="Browne H."/>
            <person name="Dunn M."/>
            <person name="Hung S."/>
            <person name="Kawahara F."/>
            <person name="Miranda-Saavedra D."/>
            <person name="Mourier T."/>
            <person name="Nagra H."/>
            <person name="Otto T.D."/>
            <person name="Rawlings N."/>
            <person name="Sanchez A."/>
            <person name="Sanders M."/>
            <person name="Subramaniam C."/>
            <person name="Tay Y."/>
            <person name="Dear P."/>
            <person name="Doerig C."/>
            <person name="Gruber A."/>
            <person name="Parkinson J."/>
            <person name="Shirley M."/>
            <person name="Wan K.L."/>
            <person name="Berriman M."/>
            <person name="Tomley F."/>
            <person name="Pain A."/>
        </authorList>
    </citation>
    <scope>NUCLEOTIDE SEQUENCE</scope>
    <source>
        <strain evidence="3">Houghton</strain>
    </source>
</reference>
<dbReference type="GO" id="GO:0005524">
    <property type="term" value="F:ATP binding"/>
    <property type="evidence" value="ECO:0007669"/>
    <property type="project" value="InterPro"/>
</dbReference>
<dbReference type="SUPFAM" id="SSF56112">
    <property type="entry name" value="Protein kinase-like (PK-like)"/>
    <property type="match status" value="1"/>
</dbReference>
<dbReference type="Proteomes" id="UP000018050">
    <property type="component" value="Unassembled WGS sequence"/>
</dbReference>
<evidence type="ECO:0000259" key="2">
    <source>
        <dbReference type="PROSITE" id="PS50011"/>
    </source>
</evidence>
<dbReference type="SMART" id="SM00220">
    <property type="entry name" value="S_TKc"/>
    <property type="match status" value="1"/>
</dbReference>
<dbReference type="InterPro" id="IPR000719">
    <property type="entry name" value="Prot_kinase_dom"/>
</dbReference>
<protein>
    <recommendedName>
        <fullName evidence="2">Protein kinase domain-containing protein</fullName>
    </recommendedName>
</protein>
<keyword evidence="4" id="KW-1185">Reference proteome</keyword>
<evidence type="ECO:0000256" key="1">
    <source>
        <dbReference type="SAM" id="Coils"/>
    </source>
</evidence>
<dbReference type="OMA" id="KECQPLR"/>
<feature type="coiled-coil region" evidence="1">
    <location>
        <begin position="320"/>
        <end position="350"/>
    </location>
</feature>
<dbReference type="Gene3D" id="1.10.510.10">
    <property type="entry name" value="Transferase(Phosphotransferase) domain 1"/>
    <property type="match status" value="1"/>
</dbReference>
<gene>
    <name evidence="3" type="ORF">EAH_00016570</name>
</gene>
<reference evidence="3" key="2">
    <citation type="submission" date="2013-10" db="EMBL/GenBank/DDBJ databases">
        <authorList>
            <person name="Aslett M."/>
        </authorList>
    </citation>
    <scope>NUCLEOTIDE SEQUENCE</scope>
    <source>
        <strain evidence="3">Houghton</strain>
    </source>
</reference>
<dbReference type="GeneID" id="25269727"/>
<evidence type="ECO:0000313" key="4">
    <source>
        <dbReference type="Proteomes" id="UP000018050"/>
    </source>
</evidence>
<proteinExistence type="predicted"/>
<dbReference type="OrthoDB" id="3256376at2759"/>
<name>U6GN10_EIMAC</name>
<dbReference type="GO" id="GO:0004672">
    <property type="term" value="F:protein kinase activity"/>
    <property type="evidence" value="ECO:0007669"/>
    <property type="project" value="InterPro"/>
</dbReference>
<accession>U6GN10</accession>
<dbReference type="Pfam" id="PF14531">
    <property type="entry name" value="Kinase-like"/>
    <property type="match status" value="1"/>
</dbReference>
<organism evidence="3 4">
    <name type="scientific">Eimeria acervulina</name>
    <name type="common">Coccidian parasite</name>
    <dbReference type="NCBI Taxonomy" id="5801"/>
    <lineage>
        <taxon>Eukaryota</taxon>
        <taxon>Sar</taxon>
        <taxon>Alveolata</taxon>
        <taxon>Apicomplexa</taxon>
        <taxon>Conoidasida</taxon>
        <taxon>Coccidia</taxon>
        <taxon>Eucoccidiorida</taxon>
        <taxon>Eimeriorina</taxon>
        <taxon>Eimeriidae</taxon>
        <taxon>Eimeria</taxon>
    </lineage>
</organism>
<dbReference type="AlphaFoldDB" id="U6GN10"/>
<evidence type="ECO:0000313" key="3">
    <source>
        <dbReference type="EMBL" id="CDI80668.1"/>
    </source>
</evidence>